<name>A0A225VZM4_9STRA</name>
<gene>
    <name evidence="1" type="ORF">PHMEG_00016097</name>
</gene>
<dbReference type="EMBL" id="NBNE01002273">
    <property type="protein sequence ID" value="OWZ10951.1"/>
    <property type="molecule type" value="Genomic_DNA"/>
</dbReference>
<proteinExistence type="predicted"/>
<dbReference type="Proteomes" id="UP000198211">
    <property type="component" value="Unassembled WGS sequence"/>
</dbReference>
<comment type="caution">
    <text evidence="1">The sequence shown here is derived from an EMBL/GenBank/DDBJ whole genome shotgun (WGS) entry which is preliminary data.</text>
</comment>
<accession>A0A225VZM4</accession>
<dbReference type="OrthoDB" id="144720at2759"/>
<reference evidence="2" key="1">
    <citation type="submission" date="2017-03" db="EMBL/GenBank/DDBJ databases">
        <title>Phytopthora megakarya and P. palmivora, two closely related causual agents of cacao black pod achieved similar genome size and gene model numbers by different mechanisms.</title>
        <authorList>
            <person name="Ali S."/>
            <person name="Shao J."/>
            <person name="Larry D.J."/>
            <person name="Kronmiller B."/>
            <person name="Shen D."/>
            <person name="Strem M.D."/>
            <person name="Melnick R.L."/>
            <person name="Guiltinan M.J."/>
            <person name="Tyler B.M."/>
            <person name="Meinhardt L.W."/>
            <person name="Bailey B.A."/>
        </authorList>
    </citation>
    <scope>NUCLEOTIDE SEQUENCE [LARGE SCALE GENOMIC DNA]</scope>
    <source>
        <strain evidence="2">zdho120</strain>
    </source>
</reference>
<evidence type="ECO:0000313" key="2">
    <source>
        <dbReference type="Proteomes" id="UP000198211"/>
    </source>
</evidence>
<protein>
    <submittedName>
        <fullName evidence="1">Uncharacterized protein</fullName>
    </submittedName>
</protein>
<organism evidence="1 2">
    <name type="scientific">Phytophthora megakarya</name>
    <dbReference type="NCBI Taxonomy" id="4795"/>
    <lineage>
        <taxon>Eukaryota</taxon>
        <taxon>Sar</taxon>
        <taxon>Stramenopiles</taxon>
        <taxon>Oomycota</taxon>
        <taxon>Peronosporomycetes</taxon>
        <taxon>Peronosporales</taxon>
        <taxon>Peronosporaceae</taxon>
        <taxon>Phytophthora</taxon>
    </lineage>
</organism>
<dbReference type="AlphaFoldDB" id="A0A225VZM4"/>
<sequence>MNPSNANVEPAHLSPKKEILSVSGAAVFLIAAPSVGADVDLIEDVASQKEVAEHQSFTLAQDTLHETISDDEVEFAGVKPTEVHYHRQLWLEALGGSITDVEANGRCGWSALFAATHNIHEEFLLLTSKQVVEATLIKKKVLNVLLAKRQYLVDTRAIDIKTEPVATYSGAQETATEPTIDNHAL</sequence>
<keyword evidence="2" id="KW-1185">Reference proteome</keyword>
<evidence type="ECO:0000313" key="1">
    <source>
        <dbReference type="EMBL" id="OWZ10951.1"/>
    </source>
</evidence>